<dbReference type="Proteomes" id="UP000664940">
    <property type="component" value="Unassembled WGS sequence"/>
</dbReference>
<organism evidence="2 3">
    <name type="scientific">Phyllostomus discolor</name>
    <name type="common">pale spear-nosed bat</name>
    <dbReference type="NCBI Taxonomy" id="89673"/>
    <lineage>
        <taxon>Eukaryota</taxon>
        <taxon>Metazoa</taxon>
        <taxon>Chordata</taxon>
        <taxon>Craniata</taxon>
        <taxon>Vertebrata</taxon>
        <taxon>Euteleostomi</taxon>
        <taxon>Mammalia</taxon>
        <taxon>Eutheria</taxon>
        <taxon>Laurasiatheria</taxon>
        <taxon>Chiroptera</taxon>
        <taxon>Yangochiroptera</taxon>
        <taxon>Phyllostomidae</taxon>
        <taxon>Phyllostominae</taxon>
        <taxon>Phyllostomus</taxon>
    </lineage>
</organism>
<dbReference type="GO" id="GO:0005634">
    <property type="term" value="C:nucleus"/>
    <property type="evidence" value="ECO:0007669"/>
    <property type="project" value="TreeGrafter"/>
</dbReference>
<reference evidence="2 3" key="1">
    <citation type="journal article" date="2020" name="Nature">
        <title>Six reference-quality genomes reveal evolution of bat adaptations.</title>
        <authorList>
            <person name="Jebb D."/>
            <person name="Huang Z."/>
            <person name="Pippel M."/>
            <person name="Hughes G.M."/>
            <person name="Lavrichenko K."/>
            <person name="Devanna P."/>
            <person name="Winkler S."/>
            <person name="Jermiin L.S."/>
            <person name="Skirmuntt E.C."/>
            <person name="Katzourakis A."/>
            <person name="Burkitt-Gray L."/>
            <person name="Ray D.A."/>
            <person name="Sullivan K.A.M."/>
            <person name="Roscito J.G."/>
            <person name="Kirilenko B.M."/>
            <person name="Davalos L.M."/>
            <person name="Corthals A.P."/>
            <person name="Power M.L."/>
            <person name="Jones G."/>
            <person name="Ransome R.D."/>
            <person name="Dechmann D.K.N."/>
            <person name="Locatelli A.G."/>
            <person name="Puechmaille S.J."/>
            <person name="Fedrigo O."/>
            <person name="Jarvis E.D."/>
            <person name="Hiller M."/>
            <person name="Vernes S.C."/>
            <person name="Myers E.W."/>
            <person name="Teeling E.C."/>
        </authorList>
    </citation>
    <scope>NUCLEOTIDE SEQUENCE [LARGE SCALE GENOMIC DNA]</scope>
    <source>
        <strain evidence="2">Bat1K_MPI-CBG_1</strain>
    </source>
</reference>
<dbReference type="SUPFAM" id="SSF51197">
    <property type="entry name" value="Clavaminate synthase-like"/>
    <property type="match status" value="1"/>
</dbReference>
<dbReference type="GO" id="GO:0035515">
    <property type="term" value="F:oxidative RNA demethylase activity"/>
    <property type="evidence" value="ECO:0007669"/>
    <property type="project" value="TreeGrafter"/>
</dbReference>
<name>A0A834BIK7_9CHIR</name>
<accession>A0A834BIK7</accession>
<evidence type="ECO:0000313" key="3">
    <source>
        <dbReference type="Proteomes" id="UP000664940"/>
    </source>
</evidence>
<proteinExistence type="predicted"/>
<dbReference type="GO" id="GO:0035516">
    <property type="term" value="F:broad specificity oxidative DNA demethylase activity"/>
    <property type="evidence" value="ECO:0007669"/>
    <property type="project" value="TreeGrafter"/>
</dbReference>
<dbReference type="EMBL" id="JABVXQ010000001">
    <property type="protein sequence ID" value="KAF6128675.1"/>
    <property type="molecule type" value="Genomic_DNA"/>
</dbReference>
<dbReference type="PANTHER" id="PTHR16557:SF2">
    <property type="entry name" value="NUCLEIC ACID DIOXYGENASE ALKBH1"/>
    <property type="match status" value="1"/>
</dbReference>
<dbReference type="AlphaFoldDB" id="A0A834BIK7"/>
<dbReference type="InterPro" id="IPR004574">
    <property type="entry name" value="Alkb"/>
</dbReference>
<dbReference type="GO" id="GO:0005737">
    <property type="term" value="C:cytoplasm"/>
    <property type="evidence" value="ECO:0007669"/>
    <property type="project" value="TreeGrafter"/>
</dbReference>
<keyword evidence="2" id="KW-0223">Dioxygenase</keyword>
<gene>
    <name evidence="2" type="ORF">HJG60_000586</name>
</gene>
<keyword evidence="2" id="KW-0560">Oxidoreductase</keyword>
<evidence type="ECO:0000256" key="1">
    <source>
        <dbReference type="ARBA" id="ARBA00001954"/>
    </source>
</evidence>
<comment type="caution">
    <text evidence="2">The sequence shown here is derived from an EMBL/GenBank/DDBJ whole genome shotgun (WGS) entry which is preliminary data.</text>
</comment>
<dbReference type="PANTHER" id="PTHR16557">
    <property type="entry name" value="ALKYLATED DNA REPAIR PROTEIN ALKB-RELATED"/>
    <property type="match status" value="1"/>
</dbReference>
<evidence type="ECO:0000313" key="2">
    <source>
        <dbReference type="EMBL" id="KAF6128675.1"/>
    </source>
</evidence>
<dbReference type="GO" id="GO:0035513">
    <property type="term" value="P:oxidative RNA demethylation"/>
    <property type="evidence" value="ECO:0007669"/>
    <property type="project" value="TreeGrafter"/>
</dbReference>
<protein>
    <submittedName>
        <fullName evidence="2">AlkB-like protein 1, histone H2A dioxygenase</fullName>
    </submittedName>
</protein>
<dbReference type="GO" id="GO:0008198">
    <property type="term" value="F:ferrous iron binding"/>
    <property type="evidence" value="ECO:0007669"/>
    <property type="project" value="TreeGrafter"/>
</dbReference>
<comment type="cofactor">
    <cofactor evidence="1">
        <name>Fe(2+)</name>
        <dbReference type="ChEBI" id="CHEBI:29033"/>
    </cofactor>
</comment>
<sequence>MGKMAAALGSVATLATEPGEDAFRKLFRFYRQSRPGTADLGGVIDFSAAHAGRGTGPGAHKVVRSQLSVSSVSDHDAHRAGLQPVSKWQAYGLEDYPGFIFIPNPFLPGYQWHWVKQCLKLYSQKPNVCNLDKHMTKEETWNLWEQSKEFLRYKEVNKRRPRSLLEKLRWVTLGYHYNWDSKVFEFSC</sequence>